<dbReference type="Proteomes" id="UP000008021">
    <property type="component" value="Chromosome 2"/>
</dbReference>
<evidence type="ECO:0000256" key="1">
    <source>
        <dbReference type="SAM" id="MobiDB-lite"/>
    </source>
</evidence>
<dbReference type="STRING" id="40149.A0A0E0CF34"/>
<dbReference type="PANTHER" id="PTHR33095:SF111">
    <property type="entry name" value="OS02G0134200 PROTEIN"/>
    <property type="match status" value="1"/>
</dbReference>
<dbReference type="HOGENOM" id="CLU_059090_1_0_1"/>
<protein>
    <submittedName>
        <fullName evidence="2">Uncharacterized protein</fullName>
    </submittedName>
</protein>
<evidence type="ECO:0000313" key="2">
    <source>
        <dbReference type="EnsemblPlants" id="OMERI02G03360.1"/>
    </source>
</evidence>
<feature type="region of interest" description="Disordered" evidence="1">
    <location>
        <begin position="168"/>
        <end position="217"/>
    </location>
</feature>
<feature type="region of interest" description="Disordered" evidence="1">
    <location>
        <begin position="244"/>
        <end position="272"/>
    </location>
</feature>
<dbReference type="Gramene" id="OMERI02G03360.1">
    <property type="protein sequence ID" value="OMERI02G03360.1"/>
    <property type="gene ID" value="OMERI02G03360"/>
</dbReference>
<feature type="region of interest" description="Disordered" evidence="1">
    <location>
        <begin position="20"/>
        <end position="39"/>
    </location>
</feature>
<name>A0A0E0CF34_9ORYZ</name>
<feature type="compositionally biased region" description="Low complexity" evidence="1">
    <location>
        <begin position="245"/>
        <end position="258"/>
    </location>
</feature>
<dbReference type="Pfam" id="PF07816">
    <property type="entry name" value="DUF1645"/>
    <property type="match status" value="1"/>
</dbReference>
<proteinExistence type="predicted"/>
<dbReference type="AlphaFoldDB" id="A0A0E0CF34"/>
<dbReference type="InterPro" id="IPR012442">
    <property type="entry name" value="DUF1645_plant"/>
</dbReference>
<dbReference type="EnsemblPlants" id="OMERI02G03360.1">
    <property type="protein sequence ID" value="OMERI02G03360.1"/>
    <property type="gene ID" value="OMERI02G03360"/>
</dbReference>
<sequence length="332" mass="34672">MPPSAAAAMAQSPRSLHTLISFGRGADDDEATPASVDVGDAEGAELDFDFDLDFAFAPPVRVESNPLHSPPVMPPSAAAAMAQSPRSLHTLISFGRGADDDEATPASVDVGDAEGAELDFDFDLDFAFAPPVSAAELAPADDIFAHGRIVPAYPVFDRSLLDLSPGDAAEPASTAAPSADTYCAWTPRSAPGSPGRDRFPKSASTGGESSSSSRRWRLRDLVGAGGRSRSDGKDKFAFLHHHHAAAAPPSSKLKTPAAQQKKQSAVKTKPAAKKGVVTEMDMATAHKLFYSKAGAGAGAAGDRRPQQASYLTYRPAFSGLFALGRSQHHTAY</sequence>
<keyword evidence="3" id="KW-1185">Reference proteome</keyword>
<reference evidence="2" key="2">
    <citation type="submission" date="2018-05" db="EMBL/GenBank/DDBJ databases">
        <title>OmerRS3 (Oryza meridionalis Reference Sequence Version 3).</title>
        <authorList>
            <person name="Zhang J."/>
            <person name="Kudrna D."/>
            <person name="Lee S."/>
            <person name="Talag J."/>
            <person name="Welchert J."/>
            <person name="Wing R.A."/>
        </authorList>
    </citation>
    <scope>NUCLEOTIDE SEQUENCE [LARGE SCALE GENOMIC DNA]</scope>
    <source>
        <strain evidence="2">cv. OR44</strain>
    </source>
</reference>
<evidence type="ECO:0000313" key="3">
    <source>
        <dbReference type="Proteomes" id="UP000008021"/>
    </source>
</evidence>
<dbReference type="PANTHER" id="PTHR33095">
    <property type="entry name" value="OS07G0619500 PROTEIN"/>
    <property type="match status" value="1"/>
</dbReference>
<reference evidence="2" key="1">
    <citation type="submission" date="2015-04" db="UniProtKB">
        <authorList>
            <consortium name="EnsemblPlants"/>
        </authorList>
    </citation>
    <scope>IDENTIFICATION</scope>
</reference>
<feature type="compositionally biased region" description="Low complexity" evidence="1">
    <location>
        <begin position="202"/>
        <end position="213"/>
    </location>
</feature>
<organism evidence="2">
    <name type="scientific">Oryza meridionalis</name>
    <dbReference type="NCBI Taxonomy" id="40149"/>
    <lineage>
        <taxon>Eukaryota</taxon>
        <taxon>Viridiplantae</taxon>
        <taxon>Streptophyta</taxon>
        <taxon>Embryophyta</taxon>
        <taxon>Tracheophyta</taxon>
        <taxon>Spermatophyta</taxon>
        <taxon>Magnoliopsida</taxon>
        <taxon>Liliopsida</taxon>
        <taxon>Poales</taxon>
        <taxon>Poaceae</taxon>
        <taxon>BOP clade</taxon>
        <taxon>Oryzoideae</taxon>
        <taxon>Oryzeae</taxon>
        <taxon>Oryzinae</taxon>
        <taxon>Oryza</taxon>
    </lineage>
</organism>
<accession>A0A0E0CF34</accession>
<feature type="compositionally biased region" description="Low complexity" evidence="1">
    <location>
        <begin position="168"/>
        <end position="181"/>
    </location>
</feature>